<name>A0A2P5AFJ2_PARAD</name>
<keyword evidence="2" id="KW-1185">Reference proteome</keyword>
<comment type="caution">
    <text evidence="1">The sequence shown here is derived from an EMBL/GenBank/DDBJ whole genome shotgun (WGS) entry which is preliminary data.</text>
</comment>
<evidence type="ECO:0000313" key="1">
    <source>
        <dbReference type="EMBL" id="PON35292.1"/>
    </source>
</evidence>
<sequence length="127" mass="14705">MVWGVEGAVLHHSMAVLRLSRFQYSLTQPIFLLSLLHFNWTIFSFLSILLPFLLHILSVSVSLKIYSFLFLYYFHILKKSIKLEFSSHPSLNSSVSLSLSGRRRQPSSLWLLLFTVMHPALSRLIII</sequence>
<gene>
    <name evidence="1" type="ORF">PanWU01x14_337700</name>
</gene>
<reference evidence="2" key="1">
    <citation type="submission" date="2016-06" db="EMBL/GenBank/DDBJ databases">
        <title>Parallel loss of symbiosis genes in relatives of nitrogen-fixing non-legume Parasponia.</title>
        <authorList>
            <person name="Van Velzen R."/>
            <person name="Holmer R."/>
            <person name="Bu F."/>
            <person name="Rutten L."/>
            <person name="Van Zeijl A."/>
            <person name="Liu W."/>
            <person name="Santuari L."/>
            <person name="Cao Q."/>
            <person name="Sharma T."/>
            <person name="Shen D."/>
            <person name="Roswanjaya Y."/>
            <person name="Wardhani T."/>
            <person name="Kalhor M.S."/>
            <person name="Jansen J."/>
            <person name="Van den Hoogen J."/>
            <person name="Gungor B."/>
            <person name="Hartog M."/>
            <person name="Hontelez J."/>
            <person name="Verver J."/>
            <person name="Yang W.-C."/>
            <person name="Schijlen E."/>
            <person name="Repin R."/>
            <person name="Schilthuizen M."/>
            <person name="Schranz E."/>
            <person name="Heidstra R."/>
            <person name="Miyata K."/>
            <person name="Fedorova E."/>
            <person name="Kohlen W."/>
            <person name="Bisseling T."/>
            <person name="Smit S."/>
            <person name="Geurts R."/>
        </authorList>
    </citation>
    <scope>NUCLEOTIDE SEQUENCE [LARGE SCALE GENOMIC DNA]</scope>
    <source>
        <strain evidence="2">cv. WU1-14</strain>
    </source>
</reference>
<accession>A0A2P5AFJ2</accession>
<protein>
    <submittedName>
        <fullName evidence="1">Uncharacterized protein</fullName>
    </submittedName>
</protein>
<dbReference type="Proteomes" id="UP000237105">
    <property type="component" value="Unassembled WGS sequence"/>
</dbReference>
<proteinExistence type="predicted"/>
<dbReference type="EMBL" id="JXTB01000618">
    <property type="protein sequence ID" value="PON35292.1"/>
    <property type="molecule type" value="Genomic_DNA"/>
</dbReference>
<evidence type="ECO:0000313" key="2">
    <source>
        <dbReference type="Proteomes" id="UP000237105"/>
    </source>
</evidence>
<organism evidence="1 2">
    <name type="scientific">Parasponia andersonii</name>
    <name type="common">Sponia andersonii</name>
    <dbReference type="NCBI Taxonomy" id="3476"/>
    <lineage>
        <taxon>Eukaryota</taxon>
        <taxon>Viridiplantae</taxon>
        <taxon>Streptophyta</taxon>
        <taxon>Embryophyta</taxon>
        <taxon>Tracheophyta</taxon>
        <taxon>Spermatophyta</taxon>
        <taxon>Magnoliopsida</taxon>
        <taxon>eudicotyledons</taxon>
        <taxon>Gunneridae</taxon>
        <taxon>Pentapetalae</taxon>
        <taxon>rosids</taxon>
        <taxon>fabids</taxon>
        <taxon>Rosales</taxon>
        <taxon>Cannabaceae</taxon>
        <taxon>Parasponia</taxon>
    </lineage>
</organism>
<dbReference type="AlphaFoldDB" id="A0A2P5AFJ2"/>